<evidence type="ECO:0000259" key="4">
    <source>
        <dbReference type="PROSITE" id="PS51180"/>
    </source>
</evidence>
<dbReference type="InterPro" id="IPR038499">
    <property type="entry name" value="BRO1_sf"/>
</dbReference>
<dbReference type="InterPro" id="IPR051023">
    <property type="entry name" value="PP2A_Regulatory_Subunit_A"/>
</dbReference>
<feature type="repeat" description="HEAT" evidence="3">
    <location>
        <begin position="399"/>
        <end position="437"/>
    </location>
</feature>
<dbReference type="Proteomes" id="UP001295469">
    <property type="component" value="Chromosome A06"/>
</dbReference>
<dbReference type="EMBL" id="HG994360">
    <property type="protein sequence ID" value="CAF2090417.1"/>
    <property type="molecule type" value="Genomic_DNA"/>
</dbReference>
<feature type="repeat" description="HEAT" evidence="3">
    <location>
        <begin position="477"/>
        <end position="515"/>
    </location>
</feature>
<dbReference type="PANTHER" id="PTHR10648:SF36">
    <property type="entry name" value="SERINE_THREONINE-PROTEIN PHOSPHATASE 2A 65 KDA REGULATORY SUBUNIT A BETA ISOFORM-RELATED"/>
    <property type="match status" value="1"/>
</dbReference>
<feature type="repeat" description="HEAT" evidence="3">
    <location>
        <begin position="360"/>
        <end position="398"/>
    </location>
</feature>
<keyword evidence="1" id="KW-0677">Repeat</keyword>
<dbReference type="InterPro" id="IPR000357">
    <property type="entry name" value="HEAT"/>
</dbReference>
<dbReference type="GO" id="GO:0000159">
    <property type="term" value="C:protein phosphatase type 2A complex"/>
    <property type="evidence" value="ECO:0007669"/>
    <property type="project" value="UniProtKB-ARBA"/>
</dbReference>
<protein>
    <submittedName>
        <fullName evidence="5">(rape) hypothetical protein</fullName>
    </submittedName>
</protein>
<dbReference type="SMART" id="SM01041">
    <property type="entry name" value="BRO1"/>
    <property type="match status" value="1"/>
</dbReference>
<dbReference type="Gene3D" id="1.25.10.10">
    <property type="entry name" value="Leucine-rich Repeat Variant"/>
    <property type="match status" value="1"/>
</dbReference>
<dbReference type="PANTHER" id="PTHR10648">
    <property type="entry name" value="SERINE/THREONINE-PROTEIN PHOSPHATASE PP2A 65 KDA REGULATORY SUBUNIT"/>
    <property type="match status" value="1"/>
</dbReference>
<dbReference type="InterPro" id="IPR004328">
    <property type="entry name" value="BRO1_dom"/>
</dbReference>
<dbReference type="GO" id="GO:0005634">
    <property type="term" value="C:nucleus"/>
    <property type="evidence" value="ECO:0007669"/>
    <property type="project" value="UniProtKB-ARBA"/>
</dbReference>
<accession>A0A816SS10</accession>
<organism evidence="5">
    <name type="scientific">Brassica napus</name>
    <name type="common">Rape</name>
    <dbReference type="NCBI Taxonomy" id="3708"/>
    <lineage>
        <taxon>Eukaryota</taxon>
        <taxon>Viridiplantae</taxon>
        <taxon>Streptophyta</taxon>
        <taxon>Embryophyta</taxon>
        <taxon>Tracheophyta</taxon>
        <taxon>Spermatophyta</taxon>
        <taxon>Magnoliopsida</taxon>
        <taxon>eudicotyledons</taxon>
        <taxon>Gunneridae</taxon>
        <taxon>Pentapetalae</taxon>
        <taxon>rosids</taxon>
        <taxon>malvids</taxon>
        <taxon>Brassicales</taxon>
        <taxon>Brassicaceae</taxon>
        <taxon>Brassiceae</taxon>
        <taxon>Brassica</taxon>
    </lineage>
</organism>
<feature type="repeat" description="HEAT" evidence="3">
    <location>
        <begin position="10"/>
        <end position="48"/>
    </location>
</feature>
<feature type="repeat" description="HEAT" evidence="3">
    <location>
        <begin position="321"/>
        <end position="359"/>
    </location>
</feature>
<name>A0A816SS10_BRANA</name>
<feature type="repeat" description="HEAT" evidence="3">
    <location>
        <begin position="164"/>
        <end position="202"/>
    </location>
</feature>
<dbReference type="InterPro" id="IPR054573">
    <property type="entry name" value="PP2A/SF3B1-like_HEAT"/>
</dbReference>
<dbReference type="InterPro" id="IPR016024">
    <property type="entry name" value="ARM-type_fold"/>
</dbReference>
<dbReference type="InterPro" id="IPR011989">
    <property type="entry name" value="ARM-like"/>
</dbReference>
<dbReference type="Pfam" id="PF02985">
    <property type="entry name" value="HEAT"/>
    <property type="match status" value="2"/>
</dbReference>
<feature type="domain" description="BRO1" evidence="4">
    <location>
        <begin position="618"/>
        <end position="976"/>
    </location>
</feature>
<dbReference type="PROSITE" id="PS51180">
    <property type="entry name" value="BRO1"/>
    <property type="match status" value="1"/>
</dbReference>
<evidence type="ECO:0000256" key="3">
    <source>
        <dbReference type="PROSITE-ProRule" id="PRU00103"/>
    </source>
</evidence>
<feature type="repeat" description="HEAT" evidence="3">
    <location>
        <begin position="87"/>
        <end position="125"/>
    </location>
</feature>
<dbReference type="PROSITE" id="PS50077">
    <property type="entry name" value="HEAT_REPEAT"/>
    <property type="match status" value="10"/>
</dbReference>
<proteinExistence type="inferred from homology"/>
<feature type="repeat" description="HEAT" evidence="3">
    <location>
        <begin position="282"/>
        <end position="320"/>
    </location>
</feature>
<dbReference type="FunFam" id="1.25.10.10:FF:000062">
    <property type="entry name" value="Serine/threonine-protein phosphatase 2A regulatory subunit A alpha isoform"/>
    <property type="match status" value="1"/>
</dbReference>
<feature type="repeat" description="HEAT" evidence="3">
    <location>
        <begin position="242"/>
        <end position="281"/>
    </location>
</feature>
<dbReference type="Gene3D" id="1.25.40.280">
    <property type="entry name" value="alix/aip1 like domains"/>
    <property type="match status" value="1"/>
</dbReference>
<evidence type="ECO:0000313" key="5">
    <source>
        <dbReference type="EMBL" id="CAF2090417.1"/>
    </source>
</evidence>
<dbReference type="AlphaFoldDB" id="A0A816SS10"/>
<sequence>MSMTDEPLYPIAVLIDELKNDDIQLRLNSIRRLSTIARALGEERTRKELIPFLSENNDDDDEVLLAMAEELGVFIPYVGGVEHAHVLLPPLETLSTVEETCVREKAVESLCRVGSQMKESDLVEHFIPLVKRLAAGEWFTARVSACGVFHIAYPSAPDAVKTELRSIYTQLCQDDMPMVRRAAATNLGKFAATIESAHLKTDVMSMFDDLTQDDQDSVRLLAVEGCAALGKLLEPQDCVAHILPVIVNFSQQDKSWRVRYMVANQLYELCEAVGPEPTRTELVPAYVRLLRDNEAEVRIAAAGKVTKFCRILNPELAIQHILPCVKELSTDSSQHVRSALASVIMGMAPVLGKDATIEHLLPIFLSLLKDEFPDVRLNIISKLDQVNQVIGIDLLSQSLLPAIVELAEDRHWRVRLAIIEYIPLLASQLGVGFFDDKLGALCMQWLQDKVHSIREAAANNVKRLAEEFGPEWAMQHIVPQVLEMINNPHYLYRMTILRAVSLLAPVMGSEITCSKLLPVVMTAAKDRQIIFYYHRVPNIKFNVAKVLQSLIPIVDQSVVEKTIRPGLVELSEDPDVDVRNTSNPKLHPYLFVCSSSCCPRLQVTLSSVCNETKTMLRYFIPIPKTKTIVLGNVIKFTEKETKTELNISLSRKQVEDSIGRSSHGVEAIVREDLVRIKAYLLFLRYMIDHMNKPCNQEISNRFTKNLMIRWSSGLNLDCKSSNGLSLASIFQPKSTPFFQSKDMLFELHMILFIYALKLREKAMVLASKADMVESTKAYREAAGVFDSVCKIGHTDWSYIEKFPELTSPVCSSLKLLCLAEGQAVTANKAKEKGTSASLVAKLHYGVTQFVAEANASLLSKTNTQVKQLSSRFLDYVSTLGALHELKSGKHLAESLESEGELGEAIGVLRRSLARAKLTTQCRSDTWKSIFKKEREQVITMMNKYENLNESMMLQRIPLEADLPTLQGDKIVKLIPYIDTK</sequence>
<feature type="repeat" description="HEAT" evidence="3">
    <location>
        <begin position="203"/>
        <end position="241"/>
    </location>
</feature>
<dbReference type="InterPro" id="IPR021133">
    <property type="entry name" value="HEAT_type_2"/>
</dbReference>
<dbReference type="Pfam" id="PF03097">
    <property type="entry name" value="BRO1"/>
    <property type="match status" value="1"/>
</dbReference>
<comment type="similarity">
    <text evidence="2">Belongs to the phosphatase 2A regulatory subunit A family.</text>
</comment>
<evidence type="ECO:0000256" key="2">
    <source>
        <dbReference type="ARBA" id="ARBA00038332"/>
    </source>
</evidence>
<dbReference type="CDD" id="cd09247">
    <property type="entry name" value="BRO1_Alix_like_2"/>
    <property type="match status" value="1"/>
</dbReference>
<dbReference type="SUPFAM" id="SSF48371">
    <property type="entry name" value="ARM repeat"/>
    <property type="match status" value="1"/>
</dbReference>
<dbReference type="Pfam" id="PF22646">
    <property type="entry name" value="PPP2R1A-like_HEAT"/>
    <property type="match status" value="1"/>
</dbReference>
<reference evidence="5" key="1">
    <citation type="submission" date="2021-01" db="EMBL/GenBank/DDBJ databases">
        <authorList>
            <consortium name="Genoscope - CEA"/>
            <person name="William W."/>
        </authorList>
    </citation>
    <scope>NUCLEOTIDE SEQUENCE</scope>
</reference>
<gene>
    <name evidence="5" type="ORF">DARMORV10_A06P42500.1</name>
</gene>
<evidence type="ECO:0000256" key="1">
    <source>
        <dbReference type="ARBA" id="ARBA00022737"/>
    </source>
</evidence>